<keyword evidence="2" id="KW-1185">Reference proteome</keyword>
<dbReference type="AlphaFoldDB" id="A0A9W6GAM8"/>
<name>A0A9W6GAM8_9ACTN</name>
<gene>
    <name evidence="1" type="ORF">GALLR39Z86_32070</name>
</gene>
<organism evidence="1 2">
    <name type="scientific">Glycomyces algeriensis</name>
    <dbReference type="NCBI Taxonomy" id="256037"/>
    <lineage>
        <taxon>Bacteria</taxon>
        <taxon>Bacillati</taxon>
        <taxon>Actinomycetota</taxon>
        <taxon>Actinomycetes</taxon>
        <taxon>Glycomycetales</taxon>
        <taxon>Glycomycetaceae</taxon>
        <taxon>Glycomyces</taxon>
    </lineage>
</organism>
<reference evidence="1" key="1">
    <citation type="submission" date="2022-12" db="EMBL/GenBank/DDBJ databases">
        <title>Reference genome sequencing for broad-spectrum identification of bacterial and archaeal isolates by mass spectrometry.</title>
        <authorList>
            <person name="Sekiguchi Y."/>
            <person name="Tourlousse D.M."/>
        </authorList>
    </citation>
    <scope>NUCLEOTIDE SEQUENCE</scope>
    <source>
        <strain evidence="1">LLR39Z86</strain>
    </source>
</reference>
<dbReference type="Proteomes" id="UP001144313">
    <property type="component" value="Unassembled WGS sequence"/>
</dbReference>
<accession>A0A9W6GAM8</accession>
<proteinExistence type="predicted"/>
<comment type="caution">
    <text evidence="1">The sequence shown here is derived from an EMBL/GenBank/DDBJ whole genome shotgun (WGS) entry which is preliminary data.</text>
</comment>
<dbReference type="RefSeq" id="WP_270113681.1">
    <property type="nucleotide sequence ID" value="NZ_BAAAOL010000017.1"/>
</dbReference>
<protein>
    <submittedName>
        <fullName evidence="1">Uncharacterized protein</fullName>
    </submittedName>
</protein>
<evidence type="ECO:0000313" key="2">
    <source>
        <dbReference type="Proteomes" id="UP001144313"/>
    </source>
</evidence>
<evidence type="ECO:0000313" key="1">
    <source>
        <dbReference type="EMBL" id="GLI43357.1"/>
    </source>
</evidence>
<dbReference type="EMBL" id="BSDT01000001">
    <property type="protein sequence ID" value="GLI43357.1"/>
    <property type="molecule type" value="Genomic_DNA"/>
</dbReference>
<sequence>MLAPTPNVILWSGLADMVPSRARVFRDAFRRNGYTLTGSRTAICDVIAALTSTDAGSVTAASESTGQAVTFDADDAELFAAAVADFVANEREQRHAFR</sequence>